<dbReference type="EMBL" id="EQ974418">
    <property type="protein sequence ID" value="EEF29591.1"/>
    <property type="molecule type" value="Genomic_DNA"/>
</dbReference>
<proteinExistence type="predicted"/>
<organism evidence="1 2">
    <name type="scientific">Ricinus communis</name>
    <name type="common">Castor bean</name>
    <dbReference type="NCBI Taxonomy" id="3988"/>
    <lineage>
        <taxon>Eukaryota</taxon>
        <taxon>Viridiplantae</taxon>
        <taxon>Streptophyta</taxon>
        <taxon>Embryophyta</taxon>
        <taxon>Tracheophyta</taxon>
        <taxon>Spermatophyta</taxon>
        <taxon>Magnoliopsida</taxon>
        <taxon>eudicotyledons</taxon>
        <taxon>Gunneridae</taxon>
        <taxon>Pentapetalae</taxon>
        <taxon>rosids</taxon>
        <taxon>fabids</taxon>
        <taxon>Malpighiales</taxon>
        <taxon>Euphorbiaceae</taxon>
        <taxon>Acalyphoideae</taxon>
        <taxon>Acalypheae</taxon>
        <taxon>Ricinus</taxon>
    </lineage>
</organism>
<dbReference type="AlphaFoldDB" id="B9T3H0"/>
<evidence type="ECO:0000313" key="2">
    <source>
        <dbReference type="Proteomes" id="UP000008311"/>
    </source>
</evidence>
<keyword evidence="2" id="KW-1185">Reference proteome</keyword>
<reference evidence="2" key="1">
    <citation type="journal article" date="2010" name="Nat. Biotechnol.">
        <title>Draft genome sequence of the oilseed species Ricinus communis.</title>
        <authorList>
            <person name="Chan A.P."/>
            <person name="Crabtree J."/>
            <person name="Zhao Q."/>
            <person name="Lorenzi H."/>
            <person name="Orvis J."/>
            <person name="Puiu D."/>
            <person name="Melake-Berhan A."/>
            <person name="Jones K.M."/>
            <person name="Redman J."/>
            <person name="Chen G."/>
            <person name="Cahoon E.B."/>
            <person name="Gedil M."/>
            <person name="Stanke M."/>
            <person name="Haas B.J."/>
            <person name="Wortman J.R."/>
            <person name="Fraser-Liggett C.M."/>
            <person name="Ravel J."/>
            <person name="Rabinowicz P.D."/>
        </authorList>
    </citation>
    <scope>NUCLEOTIDE SEQUENCE [LARGE SCALE GENOMIC DNA]</scope>
    <source>
        <strain evidence="2">cv. Hale</strain>
    </source>
</reference>
<gene>
    <name evidence="1" type="ORF">RCOM_1123310</name>
</gene>
<evidence type="ECO:0000313" key="1">
    <source>
        <dbReference type="EMBL" id="EEF29591.1"/>
    </source>
</evidence>
<protein>
    <submittedName>
        <fullName evidence="1">Uncharacterized protein</fullName>
    </submittedName>
</protein>
<dbReference type="InParanoid" id="B9T3H0"/>
<name>B9T3H0_RICCO</name>
<sequence>MRDKRKKIYIQIGVTMNLEYVLPQDEEELTDEADIENKEEEAIHENEDDVPYNDATTRISEELYIGEEYYELDDNYSIENDSRDE</sequence>
<accession>B9T3H0</accession>
<dbReference type="Proteomes" id="UP000008311">
    <property type="component" value="Unassembled WGS sequence"/>
</dbReference>